<evidence type="ECO:0000313" key="2">
    <source>
        <dbReference type="Proteomes" id="UP001501444"/>
    </source>
</evidence>
<dbReference type="Proteomes" id="UP001501444">
    <property type="component" value="Unassembled WGS sequence"/>
</dbReference>
<gene>
    <name evidence="1" type="ORF">GCM10010170_058620</name>
</gene>
<keyword evidence="2" id="KW-1185">Reference proteome</keyword>
<sequence length="154" mass="17372">MFSKGLDLHVEMTAEYELTYVCLHDELNRDDAWRAWWAPTGRQRLEISFNIVPAEAEYVSVRRGSSVVQAVVVRPTHGFASAPEASEPQRAYDDIRTNLGIVQDRLKLPPTPPLPPLPVLDENDLRAMRAVKEAQAAEQRWVGELAAWLNPPES</sequence>
<proteinExistence type="predicted"/>
<dbReference type="EMBL" id="BAAARV010000055">
    <property type="protein sequence ID" value="GAA2362501.1"/>
    <property type="molecule type" value="Genomic_DNA"/>
</dbReference>
<accession>A0ABN3GVX2</accession>
<protein>
    <submittedName>
        <fullName evidence="1">Uncharacterized protein</fullName>
    </submittedName>
</protein>
<name>A0ABN3GVX2_9ACTN</name>
<reference evidence="1 2" key="1">
    <citation type="journal article" date="2019" name="Int. J. Syst. Evol. Microbiol.">
        <title>The Global Catalogue of Microorganisms (GCM) 10K type strain sequencing project: providing services to taxonomists for standard genome sequencing and annotation.</title>
        <authorList>
            <consortium name="The Broad Institute Genomics Platform"/>
            <consortium name="The Broad Institute Genome Sequencing Center for Infectious Disease"/>
            <person name="Wu L."/>
            <person name="Ma J."/>
        </authorList>
    </citation>
    <scope>NUCLEOTIDE SEQUENCE [LARGE SCALE GENOMIC DNA]</scope>
    <source>
        <strain evidence="1 2">JCM 3272</strain>
    </source>
</reference>
<evidence type="ECO:0000313" key="1">
    <source>
        <dbReference type="EMBL" id="GAA2362501.1"/>
    </source>
</evidence>
<comment type="caution">
    <text evidence="1">The sequence shown here is derived from an EMBL/GenBank/DDBJ whole genome shotgun (WGS) entry which is preliminary data.</text>
</comment>
<organism evidence="1 2">
    <name type="scientific">Dactylosporangium salmoneum</name>
    <dbReference type="NCBI Taxonomy" id="53361"/>
    <lineage>
        <taxon>Bacteria</taxon>
        <taxon>Bacillati</taxon>
        <taxon>Actinomycetota</taxon>
        <taxon>Actinomycetes</taxon>
        <taxon>Micromonosporales</taxon>
        <taxon>Micromonosporaceae</taxon>
        <taxon>Dactylosporangium</taxon>
    </lineage>
</organism>